<dbReference type="EMBL" id="VKHT01000228">
    <property type="protein sequence ID" value="MBB0244385.1"/>
    <property type="molecule type" value="Genomic_DNA"/>
</dbReference>
<accession>A0A7W3TCY7</accession>
<dbReference type="Proteomes" id="UP000538929">
    <property type="component" value="Unassembled WGS sequence"/>
</dbReference>
<comment type="caution">
    <text evidence="1">The sequence shown here is derived from an EMBL/GenBank/DDBJ whole genome shotgun (WGS) entry which is preliminary data.</text>
</comment>
<name>A0A7W3TCY7_9ACTN</name>
<keyword evidence="2" id="KW-1185">Reference proteome</keyword>
<sequence>MASAPGPLVVTDPDGTLYDRTARRRSRLGPVHVYDPEHRVDTPVRLRWGPERGCADPLVARRRAKALLTPVRPTEPVFALDAEAAETLLRCFLHAAALDGADCRRVQRWARSGGGDAARILRAHPRVSPGMSMELEGALGSHPGRRDAGLALVARSLEALERVNVRHSCSPGRADTIALENIAGEGATLYVVGDDPATAPLRGALLDSLDTLPHLP</sequence>
<protein>
    <submittedName>
        <fullName evidence="1">Uncharacterized protein</fullName>
    </submittedName>
</protein>
<reference evidence="2" key="1">
    <citation type="submission" date="2019-10" db="EMBL/GenBank/DDBJ databases">
        <title>Streptomyces sp. nov., a novel actinobacterium isolated from alkaline environment.</title>
        <authorList>
            <person name="Golinska P."/>
        </authorList>
    </citation>
    <scope>NUCLEOTIDE SEQUENCE [LARGE SCALE GENOMIC DNA]</scope>
    <source>
        <strain evidence="2">DSM 42118</strain>
    </source>
</reference>
<proteinExistence type="predicted"/>
<evidence type="ECO:0000313" key="1">
    <source>
        <dbReference type="EMBL" id="MBB0244385.1"/>
    </source>
</evidence>
<dbReference type="AlphaFoldDB" id="A0A7W3TCY7"/>
<evidence type="ECO:0000313" key="2">
    <source>
        <dbReference type="Proteomes" id="UP000538929"/>
    </source>
</evidence>
<gene>
    <name evidence="1" type="ORF">FNQ90_09770</name>
</gene>
<organism evidence="1 2">
    <name type="scientific">Streptomyces alkaliphilus</name>
    <dbReference type="NCBI Taxonomy" id="1472722"/>
    <lineage>
        <taxon>Bacteria</taxon>
        <taxon>Bacillati</taxon>
        <taxon>Actinomycetota</taxon>
        <taxon>Actinomycetes</taxon>
        <taxon>Kitasatosporales</taxon>
        <taxon>Streptomycetaceae</taxon>
        <taxon>Streptomyces</taxon>
    </lineage>
</organism>